<evidence type="ECO:0000256" key="5">
    <source>
        <dbReference type="ARBA" id="ARBA00038253"/>
    </source>
</evidence>
<dbReference type="Proteomes" id="UP000634667">
    <property type="component" value="Unassembled WGS sequence"/>
</dbReference>
<evidence type="ECO:0000313" key="7">
    <source>
        <dbReference type="EMBL" id="GGW55892.1"/>
    </source>
</evidence>
<accession>A0ABQ2WHP5</accession>
<dbReference type="InterPro" id="IPR019734">
    <property type="entry name" value="TPR_rpt"/>
</dbReference>
<evidence type="ECO:0000256" key="1">
    <source>
        <dbReference type="ARBA" id="ARBA00004496"/>
    </source>
</evidence>
<evidence type="ECO:0000256" key="4">
    <source>
        <dbReference type="ARBA" id="ARBA00022803"/>
    </source>
</evidence>
<keyword evidence="4" id="KW-0802">TPR repeat</keyword>
<organism evidence="7 8">
    <name type="scientific">Alishewanella tabrizica</name>
    <dbReference type="NCBI Taxonomy" id="671278"/>
    <lineage>
        <taxon>Bacteria</taxon>
        <taxon>Pseudomonadati</taxon>
        <taxon>Pseudomonadota</taxon>
        <taxon>Gammaproteobacteria</taxon>
        <taxon>Alteromonadales</taxon>
        <taxon>Alteromonadaceae</taxon>
        <taxon>Alishewanella</taxon>
    </lineage>
</organism>
<dbReference type="SMART" id="SM00028">
    <property type="entry name" value="TPR"/>
    <property type="match status" value="4"/>
</dbReference>
<dbReference type="Gene3D" id="1.25.40.10">
    <property type="entry name" value="Tetratricopeptide repeat domain"/>
    <property type="match status" value="2"/>
</dbReference>
<gene>
    <name evidence="7" type="ORF">GCM10008111_10080</name>
</gene>
<keyword evidence="2" id="KW-0963">Cytoplasm</keyword>
<dbReference type="EMBL" id="BMYR01000003">
    <property type="protein sequence ID" value="GGW55892.1"/>
    <property type="molecule type" value="Genomic_DNA"/>
</dbReference>
<dbReference type="PANTHER" id="PTHR46630">
    <property type="entry name" value="TETRATRICOPEPTIDE REPEAT PROTEIN 29"/>
    <property type="match status" value="1"/>
</dbReference>
<dbReference type="RefSeq" id="WP_189481156.1">
    <property type="nucleotide sequence ID" value="NZ_BMYR01000003.1"/>
</dbReference>
<dbReference type="PANTHER" id="PTHR46630:SF1">
    <property type="entry name" value="TETRATRICOPEPTIDE REPEAT PROTEIN 29"/>
    <property type="match status" value="1"/>
</dbReference>
<reference evidence="8" key="1">
    <citation type="journal article" date="2019" name="Int. J. Syst. Evol. Microbiol.">
        <title>The Global Catalogue of Microorganisms (GCM) 10K type strain sequencing project: providing services to taxonomists for standard genome sequencing and annotation.</title>
        <authorList>
            <consortium name="The Broad Institute Genomics Platform"/>
            <consortium name="The Broad Institute Genome Sequencing Center for Infectious Disease"/>
            <person name="Wu L."/>
            <person name="Ma J."/>
        </authorList>
    </citation>
    <scope>NUCLEOTIDE SEQUENCE [LARGE SCALE GENOMIC DNA]</scope>
    <source>
        <strain evidence="8">KCTC 23723</strain>
    </source>
</reference>
<dbReference type="Pfam" id="PF13424">
    <property type="entry name" value="TPR_12"/>
    <property type="match status" value="1"/>
</dbReference>
<sequence>MRLFFMIMTALLFFVSTIVLADPLTERLKYVSSSPENAEKIINLLQEQAIESLTTEDYLVISEGYQTLNNREAALDAVSKAELLAKTPYLRALSLFHKAQVYGIYYQDSEMALQQLIQAEHILLSLTDAPSRLLFNDVLTNFASAYNLQGNIKTAFQYAERSLLLARELENAPRELNALILSSRIALQNNQYQYAFTHLQQGLTLATQLKDEEQIASIHFRLGMAHRKLDQHTDALEHFNQAADRYLQLNKTHNYSYVLVYLAESYLENPDKIDHAETLLKEALAIAEQHQNTSRAATVYYSLGRAALLRKRYAESEAYYHQALQHFRQLNSRGLILETTLALVQLLIEQQRYNDAQALLDGIATDIVEAATFLQLRFNTSAAALAVADNKWQDAFKIQQKITELHQLELKTQMQYQLTELKDGLNQVSDVEQQNQVTTQLKQQLATAQSRQLLLQVLLVLMIFVAFFVWQLYRRQHIPTTVLSAPDVTPKQWIQFRDKLKAASQQQPITLLVLLPRDRASLQRQYGHQIVTVLFSQIEQELRTSEIKASFSNTEMLWLAIGCDDANSEQQLIEQATLLLQQKLTALGAEAAVLAAHFTLEDMLGKHWHKDDLNAITEAVWFGWSLAERQPSHEQAWQLRFIAEHPRPCEWQVEDVRADMLNACRLGELTLTLNHQPLKIPH</sequence>
<dbReference type="InterPro" id="IPR011990">
    <property type="entry name" value="TPR-like_helical_dom_sf"/>
</dbReference>
<evidence type="ECO:0000313" key="8">
    <source>
        <dbReference type="Proteomes" id="UP000634667"/>
    </source>
</evidence>
<name>A0ABQ2WHP5_9ALTE</name>
<keyword evidence="6" id="KW-0812">Transmembrane</keyword>
<keyword evidence="3" id="KW-0677">Repeat</keyword>
<keyword evidence="6" id="KW-1133">Transmembrane helix</keyword>
<comment type="similarity">
    <text evidence="5">Belongs to the Rap family.</text>
</comment>
<protein>
    <submittedName>
        <fullName evidence="7">Uncharacterized protein</fullName>
    </submittedName>
</protein>
<dbReference type="SUPFAM" id="SSF48452">
    <property type="entry name" value="TPR-like"/>
    <property type="match status" value="2"/>
</dbReference>
<comment type="caution">
    <text evidence="7">The sequence shown here is derived from an EMBL/GenBank/DDBJ whole genome shotgun (WGS) entry which is preliminary data.</text>
</comment>
<dbReference type="InterPro" id="IPR051476">
    <property type="entry name" value="Bac_ResReg_Asp_Phosphatase"/>
</dbReference>
<evidence type="ECO:0000256" key="3">
    <source>
        <dbReference type="ARBA" id="ARBA00022737"/>
    </source>
</evidence>
<comment type="subcellular location">
    <subcellularLocation>
        <location evidence="1">Cytoplasm</location>
    </subcellularLocation>
</comment>
<keyword evidence="8" id="KW-1185">Reference proteome</keyword>
<evidence type="ECO:0000256" key="2">
    <source>
        <dbReference type="ARBA" id="ARBA00022490"/>
    </source>
</evidence>
<proteinExistence type="inferred from homology"/>
<keyword evidence="6" id="KW-0472">Membrane</keyword>
<feature type="transmembrane region" description="Helical" evidence="6">
    <location>
        <begin position="453"/>
        <end position="473"/>
    </location>
</feature>
<evidence type="ECO:0000256" key="6">
    <source>
        <dbReference type="SAM" id="Phobius"/>
    </source>
</evidence>